<dbReference type="InterPro" id="IPR009057">
    <property type="entry name" value="Homeodomain-like_sf"/>
</dbReference>
<dbReference type="Gene3D" id="1.10.10.60">
    <property type="entry name" value="Homeodomain-like"/>
    <property type="match status" value="1"/>
</dbReference>
<dbReference type="SUPFAM" id="SSF46689">
    <property type="entry name" value="Homeodomain-like"/>
    <property type="match status" value="1"/>
</dbReference>
<dbReference type="AlphaFoldDB" id="A0A3G2L5M0"/>
<dbReference type="InterPro" id="IPR000014">
    <property type="entry name" value="PAS"/>
</dbReference>
<evidence type="ECO:0000259" key="3">
    <source>
        <dbReference type="PROSITE" id="PS01124"/>
    </source>
</evidence>
<dbReference type="PANTHER" id="PTHR47893:SF1">
    <property type="entry name" value="REGULATORY PROTEIN PCHR"/>
    <property type="match status" value="1"/>
</dbReference>
<proteinExistence type="predicted"/>
<gene>
    <name evidence="5" type="ORF">D1013_09245</name>
</gene>
<dbReference type="GO" id="GO:0016020">
    <property type="term" value="C:membrane"/>
    <property type="evidence" value="ECO:0007669"/>
    <property type="project" value="InterPro"/>
</dbReference>
<dbReference type="GO" id="GO:0003700">
    <property type="term" value="F:DNA-binding transcription factor activity"/>
    <property type="evidence" value="ECO:0007669"/>
    <property type="project" value="InterPro"/>
</dbReference>
<organism evidence="5 6">
    <name type="scientific">Euzebyella marina</name>
    <dbReference type="NCBI Taxonomy" id="1761453"/>
    <lineage>
        <taxon>Bacteria</taxon>
        <taxon>Pseudomonadati</taxon>
        <taxon>Bacteroidota</taxon>
        <taxon>Flavobacteriia</taxon>
        <taxon>Flavobacteriales</taxon>
        <taxon>Flavobacteriaceae</taxon>
        <taxon>Euzebyella</taxon>
    </lineage>
</organism>
<dbReference type="Proteomes" id="UP000276309">
    <property type="component" value="Chromosome"/>
</dbReference>
<dbReference type="InterPro" id="IPR018060">
    <property type="entry name" value="HTH_AraC"/>
</dbReference>
<accession>A0A3G2L5M0</accession>
<dbReference type="CDD" id="cd00130">
    <property type="entry name" value="PAS"/>
    <property type="match status" value="1"/>
</dbReference>
<dbReference type="Gene3D" id="3.30.450.20">
    <property type="entry name" value="PAS domain"/>
    <property type="match status" value="1"/>
</dbReference>
<dbReference type="SUPFAM" id="SSF55785">
    <property type="entry name" value="PYP-like sensor domain (PAS domain)"/>
    <property type="match status" value="1"/>
</dbReference>
<dbReference type="GO" id="GO:0043565">
    <property type="term" value="F:sequence-specific DNA binding"/>
    <property type="evidence" value="ECO:0007669"/>
    <property type="project" value="InterPro"/>
</dbReference>
<keyword evidence="1" id="KW-0805">Transcription regulation</keyword>
<feature type="domain" description="HTH araC/xylS-type" evidence="3">
    <location>
        <begin position="214"/>
        <end position="313"/>
    </location>
</feature>
<dbReference type="OrthoDB" id="1451418at2"/>
<dbReference type="InterPro" id="IPR003660">
    <property type="entry name" value="HAMP_dom"/>
</dbReference>
<keyword evidence="2" id="KW-0804">Transcription</keyword>
<protein>
    <submittedName>
        <fullName evidence="5">Helix-turn-helix domain-containing protein</fullName>
    </submittedName>
</protein>
<sequence length="320" mass="37573">MSPYRSDKRLQEIQHMLMEMASGNFFYRVRTSSANDNVEALSIVLNMLAEEIQESFYHQGFVNNQNTTTHLIQMSFLLDQSGRIQMVNQKACSVLSRLCNTMVQKPFEDLLCDKSKEIWKNKWKTFCKRKVYDTIMELRFITHENLTIPNRCYVTSFVNPDSGDLSVLVNVIQTTMGKNTGLDKKDYQLPSKGSMKEPKKSKVRLSYDDIRKIRQGKDMILNNLEMDPPHLKDLAHQLGTNEFKLKYGFKELYGTTVHKFLVRERLRKAKTMVQYTQLPFKTIGKMVGFKSFPHFSWAFKERYGDSPRYYRAKMKREEVT</sequence>
<name>A0A3G2L5M0_9FLAO</name>
<evidence type="ECO:0000313" key="6">
    <source>
        <dbReference type="Proteomes" id="UP000276309"/>
    </source>
</evidence>
<feature type="domain" description="HAMP" evidence="4">
    <location>
        <begin position="4"/>
        <end position="57"/>
    </location>
</feature>
<evidence type="ECO:0000256" key="1">
    <source>
        <dbReference type="ARBA" id="ARBA00023015"/>
    </source>
</evidence>
<dbReference type="PROSITE" id="PS01124">
    <property type="entry name" value="HTH_ARAC_FAMILY_2"/>
    <property type="match status" value="1"/>
</dbReference>
<dbReference type="PANTHER" id="PTHR47893">
    <property type="entry name" value="REGULATORY PROTEIN PCHR"/>
    <property type="match status" value="1"/>
</dbReference>
<reference evidence="5 6" key="1">
    <citation type="submission" date="2018-08" db="EMBL/GenBank/DDBJ databases">
        <title>The reduced genetic potential of extracellular carbohydrate catabolism in Euzebyella marina RN62, a Flavobacteriia bacterium isolated from the hadal water.</title>
        <authorList>
            <person name="Xue C."/>
        </authorList>
    </citation>
    <scope>NUCLEOTIDE SEQUENCE [LARGE SCALE GENOMIC DNA]</scope>
    <source>
        <strain evidence="5 6">RN62</strain>
    </source>
</reference>
<dbReference type="RefSeq" id="WP_121848549.1">
    <property type="nucleotide sequence ID" value="NZ_CP032050.1"/>
</dbReference>
<dbReference type="EMBL" id="CP032050">
    <property type="protein sequence ID" value="AYN67533.1"/>
    <property type="molecule type" value="Genomic_DNA"/>
</dbReference>
<dbReference type="SMART" id="SM00342">
    <property type="entry name" value="HTH_ARAC"/>
    <property type="match status" value="1"/>
</dbReference>
<dbReference type="Pfam" id="PF12833">
    <property type="entry name" value="HTH_18"/>
    <property type="match status" value="1"/>
</dbReference>
<dbReference type="InterPro" id="IPR053142">
    <property type="entry name" value="PchR_regulatory_protein"/>
</dbReference>
<dbReference type="PROSITE" id="PS50885">
    <property type="entry name" value="HAMP"/>
    <property type="match status" value="1"/>
</dbReference>
<dbReference type="KEGG" id="emar:D1013_09245"/>
<evidence type="ECO:0000256" key="2">
    <source>
        <dbReference type="ARBA" id="ARBA00023163"/>
    </source>
</evidence>
<evidence type="ECO:0000313" key="5">
    <source>
        <dbReference type="EMBL" id="AYN67533.1"/>
    </source>
</evidence>
<evidence type="ECO:0000259" key="4">
    <source>
        <dbReference type="PROSITE" id="PS50885"/>
    </source>
</evidence>
<keyword evidence="6" id="KW-1185">Reference proteome</keyword>
<dbReference type="InterPro" id="IPR035965">
    <property type="entry name" value="PAS-like_dom_sf"/>
</dbReference>
<dbReference type="GO" id="GO:0007165">
    <property type="term" value="P:signal transduction"/>
    <property type="evidence" value="ECO:0007669"/>
    <property type="project" value="InterPro"/>
</dbReference>